<dbReference type="InterPro" id="IPR024119">
    <property type="entry name" value="TF_DEAF-1"/>
</dbReference>
<proteinExistence type="predicted"/>
<evidence type="ECO:0000256" key="3">
    <source>
        <dbReference type="ARBA" id="ARBA00022833"/>
    </source>
</evidence>
<dbReference type="GO" id="GO:0000981">
    <property type="term" value="F:DNA-binding transcription factor activity, RNA polymerase II-specific"/>
    <property type="evidence" value="ECO:0007669"/>
    <property type="project" value="TreeGrafter"/>
</dbReference>
<dbReference type="InterPro" id="IPR027974">
    <property type="entry name" value="DUF4470"/>
</dbReference>
<dbReference type="PANTHER" id="PTHR10237:SF15">
    <property type="entry name" value="LD37257P"/>
    <property type="match status" value="1"/>
</dbReference>
<keyword evidence="2 4" id="KW-0863">Zinc-finger</keyword>
<keyword evidence="3" id="KW-0862">Zinc</keyword>
<reference evidence="7" key="1">
    <citation type="journal article" date="2023" name="Mol. Phylogenet. Evol.">
        <title>Genome-scale phylogeny and comparative genomics of the fungal order Sordariales.</title>
        <authorList>
            <person name="Hensen N."/>
            <person name="Bonometti L."/>
            <person name="Westerberg I."/>
            <person name="Brannstrom I.O."/>
            <person name="Guillou S."/>
            <person name="Cros-Aarteil S."/>
            <person name="Calhoun S."/>
            <person name="Haridas S."/>
            <person name="Kuo A."/>
            <person name="Mondo S."/>
            <person name="Pangilinan J."/>
            <person name="Riley R."/>
            <person name="LaButti K."/>
            <person name="Andreopoulos B."/>
            <person name="Lipzen A."/>
            <person name="Chen C."/>
            <person name="Yan M."/>
            <person name="Daum C."/>
            <person name="Ng V."/>
            <person name="Clum A."/>
            <person name="Steindorff A."/>
            <person name="Ohm R.A."/>
            <person name="Martin F."/>
            <person name="Silar P."/>
            <person name="Natvig D.O."/>
            <person name="Lalanne C."/>
            <person name="Gautier V."/>
            <person name="Ament-Velasquez S.L."/>
            <person name="Kruys A."/>
            <person name="Hutchinson M.I."/>
            <person name="Powell A.J."/>
            <person name="Barry K."/>
            <person name="Miller A.N."/>
            <person name="Grigoriev I.V."/>
            <person name="Debuchy R."/>
            <person name="Gladieux P."/>
            <person name="Hiltunen Thoren M."/>
            <person name="Johannesson H."/>
        </authorList>
    </citation>
    <scope>NUCLEOTIDE SEQUENCE [LARGE SCALE GENOMIC DNA]</scope>
    <source>
        <strain evidence="7">CBS 340.73</strain>
    </source>
</reference>
<evidence type="ECO:0000313" key="7">
    <source>
        <dbReference type="Proteomes" id="UP001303473"/>
    </source>
</evidence>
<dbReference type="PANTHER" id="PTHR10237">
    <property type="entry name" value="DEFORMED EPIDERMAL AUTOREGULATORY FACTOR 1 HOMOLOG SUPPRESSIN"/>
    <property type="match status" value="1"/>
</dbReference>
<evidence type="ECO:0000259" key="5">
    <source>
        <dbReference type="PROSITE" id="PS50865"/>
    </source>
</evidence>
<dbReference type="GO" id="GO:0008270">
    <property type="term" value="F:zinc ion binding"/>
    <property type="evidence" value="ECO:0007669"/>
    <property type="project" value="UniProtKB-KW"/>
</dbReference>
<dbReference type="Pfam" id="PF14737">
    <property type="entry name" value="DUF4470"/>
    <property type="match status" value="1"/>
</dbReference>
<gene>
    <name evidence="6" type="ORF">QBC46DRAFT_458595</name>
</gene>
<evidence type="ECO:0000256" key="4">
    <source>
        <dbReference type="PROSITE-ProRule" id="PRU00134"/>
    </source>
</evidence>
<dbReference type="Proteomes" id="UP001303473">
    <property type="component" value="Unassembled WGS sequence"/>
</dbReference>
<evidence type="ECO:0000313" key="6">
    <source>
        <dbReference type="EMBL" id="KAK3941000.1"/>
    </source>
</evidence>
<comment type="caution">
    <text evidence="6">The sequence shown here is derived from an EMBL/GenBank/DDBJ whole genome shotgun (WGS) entry which is preliminary data.</text>
</comment>
<evidence type="ECO:0000256" key="1">
    <source>
        <dbReference type="ARBA" id="ARBA00022723"/>
    </source>
</evidence>
<organism evidence="6 7">
    <name type="scientific">Diplogelasinospora grovesii</name>
    <dbReference type="NCBI Taxonomy" id="303347"/>
    <lineage>
        <taxon>Eukaryota</taxon>
        <taxon>Fungi</taxon>
        <taxon>Dikarya</taxon>
        <taxon>Ascomycota</taxon>
        <taxon>Pezizomycotina</taxon>
        <taxon>Sordariomycetes</taxon>
        <taxon>Sordariomycetidae</taxon>
        <taxon>Sordariales</taxon>
        <taxon>Diplogelasinosporaceae</taxon>
        <taxon>Diplogelasinospora</taxon>
    </lineage>
</organism>
<accession>A0AAN6S5B4</accession>
<name>A0AAN6S5B4_9PEZI</name>
<feature type="domain" description="MYND-type" evidence="5">
    <location>
        <begin position="1041"/>
        <end position="1072"/>
    </location>
</feature>
<dbReference type="InterPro" id="IPR002893">
    <property type="entry name" value="Znf_MYND"/>
</dbReference>
<sequence length="1072" mass="116929">MLTVGYANLLSWFYPVGNTPAVCLTQAIPPDEKQASILLLGCGDVRNVLFTAHADEGRKLDVTCCDIERATLARNVILLSLILDNTGDDDNWEIYYHLYINQTRLDLLRALSFSLQTWHASKYGRCIRFCDAGTLAKVREVWAFYAADMSKIEAAYKSTLRRFPDKRSWSMNLGGIRSASPAWTIEAHGDTDPDGTKAERSTPALHYGTDPLVGFYLSPAYGSAGDGALRRAVRTARSEFRAWADSFRRRPDGSVTLRLFTGDAIVFSHTLQSLRAGDRENPACSANWYRDRHHFEPLILDGPDYHCSKATGTSSLAPLAFAVIDTSNLVDHLGAINILIATSPLLADGASATLYTERLKLAENFLLGHLPTVAMLLGLVQVEHHTNTSASSPGDETMMDRMSGAAGESENRGQLHIRMTWKRPPRQSPSCIMGEFPAQPLQRVRFDEMSLARLLFRVYLHLFEGENVSKLLSGIDLPNLADRMSLQPYTRASFASLLSLAKGRVALDWGKSMDQLLRLIETDATLLTGRNHIQELYLYMHLLGVHTVQALQGPPSSVIPVVTADSAHGLRSWKTVPSAVCVTLMVPREKLAAITDADPMKRGTPPLQGVIGSPSGWENDFGALTTSVQITEDSQAWQGASPLLLSFMAPTWILLLEPRDALVSMAIRVTPATSRTFSSALGLGLKHVFISRHLPNLSGRMAVPGPSSPSRLPAKSDNAKVVSLTGQVKSTLKNCQVQTTYLSPWHFIVKLNEHAFNLDFPLPTRIARKSGYVEIVASVSSPTSPSQSPYPVLMEGGMPVSWALPYMFNLDSHPIIDTSDARKLTWLNIHTSSIMSTRERTLQISTISNHLKGSQPRASLSNLFRLSSGIEHPVGGIMMVVFVDNRTVVLDAAMDRSGFLQALTNRQFAILQVDDNGMRLWKRALPAFVERCRSWKHKPSCEYAKKAPQGVFPAGFMTHEGVRKNFPGGKWEGSVAAKYAVRAAISPLFSCPLVEEVYDEVGAALASVGGDADLLAAGLTGISGGTGTGAGAGATGKGDVCLVCSSENAKDGKSALLKCSRCRKAKYCSPEC</sequence>
<dbReference type="EMBL" id="MU853788">
    <property type="protein sequence ID" value="KAK3941000.1"/>
    <property type="molecule type" value="Genomic_DNA"/>
</dbReference>
<evidence type="ECO:0000256" key="2">
    <source>
        <dbReference type="ARBA" id="ARBA00022771"/>
    </source>
</evidence>
<protein>
    <recommendedName>
        <fullName evidence="5">MYND-type domain-containing protein</fullName>
    </recommendedName>
</protein>
<dbReference type="GO" id="GO:0005634">
    <property type="term" value="C:nucleus"/>
    <property type="evidence" value="ECO:0007669"/>
    <property type="project" value="TreeGrafter"/>
</dbReference>
<dbReference type="PROSITE" id="PS50865">
    <property type="entry name" value="ZF_MYND_2"/>
    <property type="match status" value="1"/>
</dbReference>
<keyword evidence="7" id="KW-1185">Reference proteome</keyword>
<keyword evidence="1" id="KW-0479">Metal-binding</keyword>
<dbReference type="AlphaFoldDB" id="A0AAN6S5B4"/>